<reference evidence="2" key="2">
    <citation type="submission" date="2023-06" db="EMBL/GenBank/DDBJ databases">
        <title>Long-read-based genome assembly of the green algal bacterivore Cymbomonas tetramitiformis.</title>
        <authorList>
            <person name="Gyaltshen Y."/>
            <person name="Rozenberg A."/>
            <person name="Paasch A."/>
            <person name="Burns J.A."/>
            <person name="Warring S."/>
            <person name="Larson R."/>
            <person name="Maurer-Alcala X."/>
            <person name="Dacks J."/>
            <person name="Kim E."/>
        </authorList>
    </citation>
    <scope>NUCLEOTIDE SEQUENCE</scope>
    <source>
        <strain evidence="2">PLY_AMNH</strain>
    </source>
</reference>
<dbReference type="PANTHER" id="PTHR46599">
    <property type="entry name" value="PIGGYBAC TRANSPOSABLE ELEMENT-DERIVED PROTEIN 4"/>
    <property type="match status" value="1"/>
</dbReference>
<dbReference type="Proteomes" id="UP001190700">
    <property type="component" value="Unassembled WGS sequence"/>
</dbReference>
<comment type="caution">
    <text evidence="2">The sequence shown here is derived from an EMBL/GenBank/DDBJ whole genome shotgun (WGS) entry which is preliminary data.</text>
</comment>
<dbReference type="PANTHER" id="PTHR46599:SF3">
    <property type="entry name" value="PIGGYBAC TRANSPOSABLE ELEMENT-DERIVED PROTEIN 4"/>
    <property type="match status" value="1"/>
</dbReference>
<protein>
    <recommendedName>
        <fullName evidence="1">PiggyBac transposable element-derived protein domain-containing protein</fullName>
    </recommendedName>
</protein>
<sequence>MAILAAGVKVKVPGSAFEGPESYTNPFYYGHIDKVSNKFVHVKFDAYIGNDGTRHSSSRMWWPHANFPRDWVRDEPAVGDSDLEEEIDDDEDDDLEYYDMNADDDDEDQSHLQHMVDDVVDEPTGEHVEEGRTYWPDNEKGAEIPLPARFGETPNVNEEKMRKRSGMSIMQFFFAILSLDITLRQWLDYTNDNRKKYFRERQELAQETGHEFKAEVFGRACPVFTLRELKGMLAIFIIKGVMRISCLSEAWSTNPNKHNEGISNIMSHRRLLQIWKFFRVADPNSEQAGLTRESVPILKGYVRDPIHHTYEPVYLKYDPMYWVRPLLGALTTALMTIFTVGGTVVCDEFMYGSHHHVSFHRCIPGKPNPHGILIFFMCSILMVKATRQQIYIPHMFRIYTGDEEWGCVKGPRGGKGQPPPAWRGYGEAGCFLIYMVGKLVTSGAMKAGTTIFGDRAFSSIRLVERLKRGFETTTAGAAAVMNYVGTCRPDRATGIPQMHLPDNPVRGSYVFRMCRDGMKGLGWWLDSKWVLILTSGMPWLPAHVKRRLKERQVNPAADPMLGEDRWKIDVETALPFRLYNEQMQAVDCCNRDGQTTYRAGYKCYRLWKHIFFFLLNTWIYAAYCLYGIFQNDVTDSDGKPAYEKLGKHPQKEFRLKLADELAAEQRGYYAVHTKRRRKTRASRINLSDEDKFAHQSVKIKDLPNLLGHYAAGTRQLECKWCRLQAKPDSNGVAPAHVTRTGFACKVCHIGLCLGDHMTAYHKWAFEVEQVYLVSTDDEEFGGEEEFGGATTNATVELGVGNLSRGEVEGAGGDPYEFGDSDADAVIHVDQQMEALLGLSPNESIGSRLRAKKRAHTEMDAGPSLKLGDVVSFIHNGVRLASGKINGMPGDVFHGNTIRPGYCTIGVYTLATETHTSTYTMTHGDGADILGGISTLNDVQINSRQMFPLENCQRI</sequence>
<reference evidence="2 4" key="1">
    <citation type="journal article" date="2015" name="Genome Biol. Evol.">
        <title>Comparative Genomics of a Bacterivorous Green Alga Reveals Evolutionary Causalities and Consequences of Phago-Mixotrophic Mode of Nutrition.</title>
        <authorList>
            <person name="Burns J.A."/>
            <person name="Paasch A."/>
            <person name="Narechania A."/>
            <person name="Kim E."/>
        </authorList>
    </citation>
    <scope>NUCLEOTIDE SEQUENCE [LARGE SCALE GENOMIC DNA]</scope>
    <source>
        <strain evidence="2">PLY_AMNH</strain>
    </source>
</reference>
<evidence type="ECO:0000313" key="3">
    <source>
        <dbReference type="EMBL" id="KAK3275138.1"/>
    </source>
</evidence>
<name>A0AAE0C189_9CHLO</name>
<evidence type="ECO:0000313" key="4">
    <source>
        <dbReference type="Proteomes" id="UP001190700"/>
    </source>
</evidence>
<evidence type="ECO:0000259" key="1">
    <source>
        <dbReference type="Pfam" id="PF13843"/>
    </source>
</evidence>
<dbReference type="Pfam" id="PF13843">
    <property type="entry name" value="DDE_Tnp_1_7"/>
    <property type="match status" value="1"/>
</dbReference>
<dbReference type="EMBL" id="LGRX02030252">
    <property type="protein sequence ID" value="KAK3245924.1"/>
    <property type="molecule type" value="Genomic_DNA"/>
</dbReference>
<keyword evidence="4" id="KW-1185">Reference proteome</keyword>
<dbReference type="InterPro" id="IPR029526">
    <property type="entry name" value="PGBD"/>
</dbReference>
<dbReference type="AlphaFoldDB" id="A0AAE0C189"/>
<gene>
    <name evidence="3" type="ORF">CYMTET_16713</name>
    <name evidence="2" type="ORF">CYMTET_44525</name>
</gene>
<feature type="domain" description="PiggyBac transposable element-derived protein" evidence="1">
    <location>
        <begin position="183"/>
        <end position="623"/>
    </location>
</feature>
<dbReference type="EMBL" id="LGRX02007384">
    <property type="protein sequence ID" value="KAK3275138.1"/>
    <property type="molecule type" value="Genomic_DNA"/>
</dbReference>
<evidence type="ECO:0000313" key="2">
    <source>
        <dbReference type="EMBL" id="KAK3245924.1"/>
    </source>
</evidence>
<accession>A0AAE0C189</accession>
<organism evidence="2 4">
    <name type="scientific">Cymbomonas tetramitiformis</name>
    <dbReference type="NCBI Taxonomy" id="36881"/>
    <lineage>
        <taxon>Eukaryota</taxon>
        <taxon>Viridiplantae</taxon>
        <taxon>Chlorophyta</taxon>
        <taxon>Pyramimonadophyceae</taxon>
        <taxon>Pyramimonadales</taxon>
        <taxon>Pyramimonadaceae</taxon>
        <taxon>Cymbomonas</taxon>
    </lineage>
</organism>
<proteinExistence type="predicted"/>